<dbReference type="RefSeq" id="WP_136336585.1">
    <property type="nucleotide sequence ID" value="NZ_QXMP01000003.1"/>
</dbReference>
<comment type="caution">
    <text evidence="2">The sequence shown here is derived from an EMBL/GenBank/DDBJ whole genome shotgun (WGS) entry which is preliminary data.</text>
</comment>
<dbReference type="Pfam" id="PF19515">
    <property type="entry name" value="DUF6048"/>
    <property type="match status" value="1"/>
</dbReference>
<proteinExistence type="predicted"/>
<evidence type="ECO:0000313" key="2">
    <source>
        <dbReference type="EMBL" id="THD66513.1"/>
    </source>
</evidence>
<feature type="chain" id="PRO_5020734749" description="Outer membrane protein beta-barrel domain-containing protein" evidence="1">
    <location>
        <begin position="20"/>
        <end position="251"/>
    </location>
</feature>
<evidence type="ECO:0008006" key="4">
    <source>
        <dbReference type="Google" id="ProtNLM"/>
    </source>
</evidence>
<dbReference type="Proteomes" id="UP000305939">
    <property type="component" value="Unassembled WGS sequence"/>
</dbReference>
<evidence type="ECO:0000313" key="3">
    <source>
        <dbReference type="Proteomes" id="UP000305939"/>
    </source>
</evidence>
<evidence type="ECO:0000256" key="1">
    <source>
        <dbReference type="SAM" id="SignalP"/>
    </source>
</evidence>
<keyword evidence="1" id="KW-0732">Signal</keyword>
<gene>
    <name evidence="2" type="ORF">E7Z59_11975</name>
</gene>
<reference evidence="2 3" key="1">
    <citation type="submission" date="2019-04" db="EMBL/GenBank/DDBJ databases">
        <title>Draft genome sequence of Robertkochia marina CC-AMO-30D.</title>
        <authorList>
            <person name="Hameed A."/>
            <person name="Lin S.-Y."/>
            <person name="Shahina M."/>
            <person name="Lai W.-A."/>
            <person name="Young C.-C."/>
        </authorList>
    </citation>
    <scope>NUCLEOTIDE SEQUENCE [LARGE SCALE GENOMIC DNA]</scope>
    <source>
        <strain evidence="2 3">CC-AMO-30D</strain>
    </source>
</reference>
<sequence length="251" mass="28284">MLRSITSILILLTTCMGFAQEAEIVSNTLSDDPVYYQKYGLRVGVDLSKPLRSALDENYEGLELVGDFRLSYKLYLAAELGTEEKTTLEDNFDFTTRGNYIKAGVEWNTYENWYGMHNIISVGLRGGFSTFSQTLNAYRIYTEDQYWNDNTEEFPGVANLGEYDGLTAQWAEVVVGLKVEMFKNLYMGATVRLNYLINDTASDVFPNLYIPGFNKVTDGSQFGVGYNYTISYLIPIFKTAAPKKNPGTSSE</sequence>
<organism evidence="2 3">
    <name type="scientific">Robertkochia marina</name>
    <dbReference type="NCBI Taxonomy" id="1227945"/>
    <lineage>
        <taxon>Bacteria</taxon>
        <taxon>Pseudomonadati</taxon>
        <taxon>Bacteroidota</taxon>
        <taxon>Flavobacteriia</taxon>
        <taxon>Flavobacteriales</taxon>
        <taxon>Flavobacteriaceae</taxon>
        <taxon>Robertkochia</taxon>
    </lineage>
</organism>
<dbReference type="OrthoDB" id="1199048at2"/>
<dbReference type="EMBL" id="SSMC01000003">
    <property type="protein sequence ID" value="THD66513.1"/>
    <property type="molecule type" value="Genomic_DNA"/>
</dbReference>
<protein>
    <recommendedName>
        <fullName evidence="4">Outer membrane protein beta-barrel domain-containing protein</fullName>
    </recommendedName>
</protein>
<dbReference type="InterPro" id="IPR046111">
    <property type="entry name" value="DUF6048"/>
</dbReference>
<keyword evidence="3" id="KW-1185">Reference proteome</keyword>
<feature type="signal peptide" evidence="1">
    <location>
        <begin position="1"/>
        <end position="19"/>
    </location>
</feature>
<name>A0A4S3M0P2_9FLAO</name>
<dbReference type="AlphaFoldDB" id="A0A4S3M0P2"/>
<accession>A0A4S3M0P2</accession>